<dbReference type="Proteomes" id="UP000318065">
    <property type="component" value="Chromosome"/>
</dbReference>
<accession>A0A510HEU1</accession>
<dbReference type="PANTHER" id="PTHR46696">
    <property type="entry name" value="P450, PUTATIVE (EUROFUNG)-RELATED"/>
    <property type="match status" value="1"/>
</dbReference>
<keyword evidence="4" id="KW-0560">Oxidoreductase</keyword>
<evidence type="ECO:0000256" key="5">
    <source>
        <dbReference type="ARBA" id="ARBA00023004"/>
    </source>
</evidence>
<dbReference type="AlphaFoldDB" id="A0A510HEU1"/>
<keyword evidence="3" id="KW-0479">Metal-binding</keyword>
<evidence type="ECO:0000256" key="3">
    <source>
        <dbReference type="ARBA" id="ARBA00022723"/>
    </source>
</evidence>
<proteinExistence type="inferred from homology"/>
<dbReference type="CDD" id="cd11033">
    <property type="entry name" value="CYP142-like"/>
    <property type="match status" value="1"/>
</dbReference>
<gene>
    <name evidence="7" type="ORF">RxyAA322_03260</name>
</gene>
<dbReference type="GO" id="GO:0036199">
    <property type="term" value="F:cholest-4-en-3-one 26-monooxygenase activity"/>
    <property type="evidence" value="ECO:0007669"/>
    <property type="project" value="TreeGrafter"/>
</dbReference>
<evidence type="ECO:0000313" key="8">
    <source>
        <dbReference type="Proteomes" id="UP000318065"/>
    </source>
</evidence>
<protein>
    <submittedName>
        <fullName evidence="7">Cytochrome P450</fullName>
    </submittedName>
</protein>
<dbReference type="InterPro" id="IPR001128">
    <property type="entry name" value="Cyt_P450"/>
</dbReference>
<dbReference type="PANTHER" id="PTHR46696:SF4">
    <property type="entry name" value="BIOTIN BIOSYNTHESIS CYTOCHROME P450"/>
    <property type="match status" value="1"/>
</dbReference>
<name>A0A510HEU1_9ACTN</name>
<evidence type="ECO:0000313" key="7">
    <source>
        <dbReference type="EMBL" id="BBL78472.1"/>
    </source>
</evidence>
<dbReference type="OrthoDB" id="5241086at2"/>
<keyword evidence="6" id="KW-0503">Monooxygenase</keyword>
<dbReference type="EMBL" id="AP019791">
    <property type="protein sequence ID" value="BBL78472.1"/>
    <property type="molecule type" value="Genomic_DNA"/>
</dbReference>
<dbReference type="GO" id="GO:0020037">
    <property type="term" value="F:heme binding"/>
    <property type="evidence" value="ECO:0007669"/>
    <property type="project" value="InterPro"/>
</dbReference>
<organism evidence="7 8">
    <name type="scientific">Rubrobacter xylanophilus</name>
    <dbReference type="NCBI Taxonomy" id="49319"/>
    <lineage>
        <taxon>Bacteria</taxon>
        <taxon>Bacillati</taxon>
        <taxon>Actinomycetota</taxon>
        <taxon>Rubrobacteria</taxon>
        <taxon>Rubrobacterales</taxon>
        <taxon>Rubrobacteraceae</taxon>
        <taxon>Rubrobacter</taxon>
    </lineage>
</organism>
<dbReference type="Pfam" id="PF00067">
    <property type="entry name" value="p450"/>
    <property type="match status" value="1"/>
</dbReference>
<dbReference type="PRINTS" id="PR00359">
    <property type="entry name" value="BP450"/>
</dbReference>
<evidence type="ECO:0000256" key="2">
    <source>
        <dbReference type="ARBA" id="ARBA00022617"/>
    </source>
</evidence>
<evidence type="ECO:0000256" key="6">
    <source>
        <dbReference type="ARBA" id="ARBA00023033"/>
    </source>
</evidence>
<keyword evidence="8" id="KW-1185">Reference proteome</keyword>
<evidence type="ECO:0000256" key="1">
    <source>
        <dbReference type="ARBA" id="ARBA00010617"/>
    </source>
</evidence>
<dbReference type="InterPro" id="IPR036396">
    <property type="entry name" value="Cyt_P450_sf"/>
</dbReference>
<dbReference type="Gene3D" id="1.10.630.10">
    <property type="entry name" value="Cytochrome P450"/>
    <property type="match status" value="1"/>
</dbReference>
<dbReference type="RefSeq" id="WP_143526614.1">
    <property type="nucleotide sequence ID" value="NZ_AP019791.1"/>
</dbReference>
<dbReference type="GO" id="GO:0008395">
    <property type="term" value="F:steroid hydroxylase activity"/>
    <property type="evidence" value="ECO:0007669"/>
    <property type="project" value="TreeGrafter"/>
</dbReference>
<dbReference type="FunFam" id="1.10.630.10:FF:000018">
    <property type="entry name" value="Cytochrome P450 monooxygenase"/>
    <property type="match status" value="1"/>
</dbReference>
<reference evidence="7" key="1">
    <citation type="journal article" date="2019" name="Microbiol. Resour. Announc.">
        <title>Complete Genome Sequence of Rubrobacter xylanophilus Strain AA3-22, Isolated from Arima Onsen in Japan.</title>
        <authorList>
            <person name="Tomariguchi N."/>
            <person name="Miyazaki K."/>
        </authorList>
    </citation>
    <scope>NUCLEOTIDE SEQUENCE [LARGE SCALE GENOMIC DNA]</scope>
    <source>
        <strain evidence="7">AA3-22</strain>
    </source>
</reference>
<dbReference type="SUPFAM" id="SSF48264">
    <property type="entry name" value="Cytochrome P450"/>
    <property type="match status" value="1"/>
</dbReference>
<dbReference type="GO" id="GO:0006707">
    <property type="term" value="P:cholesterol catabolic process"/>
    <property type="evidence" value="ECO:0007669"/>
    <property type="project" value="TreeGrafter"/>
</dbReference>
<dbReference type="GO" id="GO:0005506">
    <property type="term" value="F:iron ion binding"/>
    <property type="evidence" value="ECO:0007669"/>
    <property type="project" value="InterPro"/>
</dbReference>
<dbReference type="InterPro" id="IPR002397">
    <property type="entry name" value="Cyt_P450_B"/>
</dbReference>
<comment type="similarity">
    <text evidence="1">Belongs to the cytochrome P450 family.</text>
</comment>
<sequence length="414" mass="47663">MTQIRETVPLEEIDLSDPDAFVERVPHEWFRTLRREAPVFFNPEPDGPGFWVVSRYEDIREVHRRWEIYSSEIGGTSLEDLEPDQIEARKSMIDLDPPRHDEIRRLIKGRFSPRSVKEWEDQVREVAREVIEAALPKGEFDFVREISSEIPMRVFADILGVPQEERRYIIEIGDHLLGNQDPEFARPPEKPEHRLLPFSSPAALELFRIGRALAAERRKNPKDDIITQMAFGGLTQREFDVNFVLLATAGNETTRHTITHGLLALIENPDQLERLRRDPSLYPSAAEEMLRWATPVHHFRRTTTQETELAGTKIPAGAKVTTWFTSGNRDETVFERADAFDVGREPSRHRGHMTFGPGGKHFCLGAHLARMEVRVTFEELIPRLRSVELAGPVDRLRSNFFNGIKRMPVRVEAA</sequence>
<keyword evidence="5" id="KW-0408">Iron</keyword>
<keyword evidence="2" id="KW-0349">Heme</keyword>
<evidence type="ECO:0000256" key="4">
    <source>
        <dbReference type="ARBA" id="ARBA00023002"/>
    </source>
</evidence>